<gene>
    <name evidence="2" type="ORF">SDC9_157212</name>
</gene>
<accession>A0A645F9B0</accession>
<proteinExistence type="predicted"/>
<dbReference type="AlphaFoldDB" id="A0A645F9B0"/>
<dbReference type="EMBL" id="VSSQ01056055">
    <property type="protein sequence ID" value="MPN09919.1"/>
    <property type="molecule type" value="Genomic_DNA"/>
</dbReference>
<keyword evidence="1" id="KW-0812">Transmembrane</keyword>
<comment type="caution">
    <text evidence="2">The sequence shown here is derived from an EMBL/GenBank/DDBJ whole genome shotgun (WGS) entry which is preliminary data.</text>
</comment>
<protein>
    <submittedName>
        <fullName evidence="2">Uncharacterized protein</fullName>
    </submittedName>
</protein>
<name>A0A645F9B0_9ZZZZ</name>
<evidence type="ECO:0000256" key="1">
    <source>
        <dbReference type="SAM" id="Phobius"/>
    </source>
</evidence>
<reference evidence="2" key="1">
    <citation type="submission" date="2019-08" db="EMBL/GenBank/DDBJ databases">
        <authorList>
            <person name="Kucharzyk K."/>
            <person name="Murdoch R.W."/>
            <person name="Higgins S."/>
            <person name="Loffler F."/>
        </authorList>
    </citation>
    <scope>NUCLEOTIDE SEQUENCE</scope>
</reference>
<feature type="transmembrane region" description="Helical" evidence="1">
    <location>
        <begin position="12"/>
        <end position="32"/>
    </location>
</feature>
<keyword evidence="1" id="KW-0472">Membrane</keyword>
<keyword evidence="1" id="KW-1133">Transmembrane helix</keyword>
<organism evidence="2">
    <name type="scientific">bioreactor metagenome</name>
    <dbReference type="NCBI Taxonomy" id="1076179"/>
    <lineage>
        <taxon>unclassified sequences</taxon>
        <taxon>metagenomes</taxon>
        <taxon>ecological metagenomes</taxon>
    </lineage>
</organism>
<evidence type="ECO:0000313" key="2">
    <source>
        <dbReference type="EMBL" id="MPN09919.1"/>
    </source>
</evidence>
<sequence>MFLRRHRVEQVIVPIALLIFVVHRMRFGGYGLDVVTALPILAPLAAHGILAFGVNTQPWFVQQNTRTK</sequence>
<feature type="transmembrane region" description="Helical" evidence="1">
    <location>
        <begin position="38"/>
        <end position="61"/>
    </location>
</feature>